<name>A0A8B6G953_MYTGA</name>
<reference evidence="2" key="1">
    <citation type="submission" date="2018-11" db="EMBL/GenBank/DDBJ databases">
        <authorList>
            <person name="Alioto T."/>
            <person name="Alioto T."/>
        </authorList>
    </citation>
    <scope>NUCLEOTIDE SEQUENCE</scope>
</reference>
<evidence type="ECO:0000313" key="3">
    <source>
        <dbReference type="Proteomes" id="UP000596742"/>
    </source>
</evidence>
<keyword evidence="3" id="KW-1185">Reference proteome</keyword>
<dbReference type="EMBL" id="UYJE01008034">
    <property type="protein sequence ID" value="VDI60420.1"/>
    <property type="molecule type" value="Genomic_DNA"/>
</dbReference>
<protein>
    <submittedName>
        <fullName evidence="2">Uncharacterized protein</fullName>
    </submittedName>
</protein>
<evidence type="ECO:0000256" key="1">
    <source>
        <dbReference type="SAM" id="MobiDB-lite"/>
    </source>
</evidence>
<organism evidence="2 3">
    <name type="scientific">Mytilus galloprovincialis</name>
    <name type="common">Mediterranean mussel</name>
    <dbReference type="NCBI Taxonomy" id="29158"/>
    <lineage>
        <taxon>Eukaryota</taxon>
        <taxon>Metazoa</taxon>
        <taxon>Spiralia</taxon>
        <taxon>Lophotrochozoa</taxon>
        <taxon>Mollusca</taxon>
        <taxon>Bivalvia</taxon>
        <taxon>Autobranchia</taxon>
        <taxon>Pteriomorphia</taxon>
        <taxon>Mytilida</taxon>
        <taxon>Mytiloidea</taxon>
        <taxon>Mytilidae</taxon>
        <taxon>Mytilinae</taxon>
        <taxon>Mytilus</taxon>
    </lineage>
</organism>
<feature type="region of interest" description="Disordered" evidence="1">
    <location>
        <begin position="86"/>
        <end position="117"/>
    </location>
</feature>
<gene>
    <name evidence="2" type="ORF">MGAL_10B018334</name>
</gene>
<sequence length="117" mass="13465">MDLVDKVACEIQDKTTTEQLVKVFLDNNFITSTISAIEVSCQTNQWLKCIKWSKIKNQFWECQSLKSSKRLNILQKYKDVTGKYTSDNNPSCLKSTAERSRSGGRMMTCNKDEQGQR</sequence>
<dbReference type="Proteomes" id="UP000596742">
    <property type="component" value="Unassembled WGS sequence"/>
</dbReference>
<comment type="caution">
    <text evidence="2">The sequence shown here is derived from an EMBL/GenBank/DDBJ whole genome shotgun (WGS) entry which is preliminary data.</text>
</comment>
<accession>A0A8B6G953</accession>
<evidence type="ECO:0000313" key="2">
    <source>
        <dbReference type="EMBL" id="VDI60420.1"/>
    </source>
</evidence>
<dbReference type="AlphaFoldDB" id="A0A8B6G953"/>
<proteinExistence type="predicted"/>